<organism evidence="2 3">
    <name type="scientific">Epichloe festucae (strain Fl1)</name>
    <dbReference type="NCBI Taxonomy" id="877507"/>
    <lineage>
        <taxon>Eukaryota</taxon>
        <taxon>Fungi</taxon>
        <taxon>Dikarya</taxon>
        <taxon>Ascomycota</taxon>
        <taxon>Pezizomycotina</taxon>
        <taxon>Sordariomycetes</taxon>
        <taxon>Hypocreomycetidae</taxon>
        <taxon>Hypocreales</taxon>
        <taxon>Clavicipitaceae</taxon>
        <taxon>Epichloe</taxon>
    </lineage>
</organism>
<proteinExistence type="predicted"/>
<gene>
    <name evidence="2" type="ORF">C2857_000215</name>
</gene>
<dbReference type="OrthoDB" id="4927013at2759"/>
<name>A0A7S9KJN1_EPIFF</name>
<dbReference type="Proteomes" id="UP000594364">
    <property type="component" value="Chromosome 1"/>
</dbReference>
<dbReference type="AlphaFoldDB" id="A0A7S9KJN1"/>
<dbReference type="EMBL" id="CP031385">
    <property type="protein sequence ID" value="QPG93503.1"/>
    <property type="molecule type" value="Genomic_DNA"/>
</dbReference>
<feature type="signal peptide" evidence="1">
    <location>
        <begin position="1"/>
        <end position="19"/>
    </location>
</feature>
<evidence type="ECO:0000313" key="2">
    <source>
        <dbReference type="EMBL" id="QPG93503.1"/>
    </source>
</evidence>
<accession>A0A7S9KJN1</accession>
<reference evidence="2 3" key="1">
    <citation type="journal article" date="2018" name="PLoS Genet.">
        <title>Repeat elements organise 3D genome structure and mediate transcription in the filamentous fungus Epichloe festucae.</title>
        <authorList>
            <person name="Winter D.J."/>
            <person name="Ganley A.R.D."/>
            <person name="Young C.A."/>
            <person name="Liachko I."/>
            <person name="Schardl C.L."/>
            <person name="Dupont P.Y."/>
            <person name="Berry D."/>
            <person name="Ram A."/>
            <person name="Scott B."/>
            <person name="Cox M.P."/>
        </authorList>
    </citation>
    <scope>NUCLEOTIDE SEQUENCE [LARGE SCALE GENOMIC DNA]</scope>
    <source>
        <strain evidence="2 3">Fl1</strain>
    </source>
</reference>
<evidence type="ECO:0000256" key="1">
    <source>
        <dbReference type="SAM" id="SignalP"/>
    </source>
</evidence>
<sequence length="408" mass="44760">MRLNTTLFTVGVLLGTALADFKTIKGSMRDVKNKTNDLAEAIKVWPGTASSGGEMLCKTVALRKSLDACVGAFKQTPEPLKDSDMRNMPIVPLVFAMFKLENQTLKAAKRLNNVGVNGILVEIIKAQKAPTSDMFKAMKVIMDKLPPGFKNEKPFGHQTYSEIAQKFVDNEIDEFLEKLQPQSKPPLLPQELVTPVVLMAARFSKSIDTDPFCKSIPNLMNTLARKKTKVGTITNTTLEVLKSSRVQNVSPLDVLKKGAKAAGMPPNVIPNVLKQNGFLQKPLPVREFIDMVPGLLSTNLRTFNKMARELLDLSRVQDVVIPLEVMKKGAKAAGMGPNVIPNVLKQNGFLQKPLHVREFTNMVPKLLDIKVNNKALGDVVLEDIVLDTPLIISFADSVAKTVLGSAPR</sequence>
<keyword evidence="3" id="KW-1185">Reference proteome</keyword>
<feature type="chain" id="PRO_5034689226" evidence="1">
    <location>
        <begin position="20"/>
        <end position="408"/>
    </location>
</feature>
<keyword evidence="1" id="KW-0732">Signal</keyword>
<evidence type="ECO:0000313" key="3">
    <source>
        <dbReference type="Proteomes" id="UP000594364"/>
    </source>
</evidence>
<protein>
    <submittedName>
        <fullName evidence="2">Uncharacterized protein</fullName>
    </submittedName>
</protein>